<reference evidence="4" key="1">
    <citation type="journal article" date="2019" name="Int. J. Syst. Evol. Microbiol.">
        <title>The Global Catalogue of Microorganisms (GCM) 10K type strain sequencing project: providing services to taxonomists for standard genome sequencing and annotation.</title>
        <authorList>
            <consortium name="The Broad Institute Genomics Platform"/>
            <consortium name="The Broad Institute Genome Sequencing Center for Infectious Disease"/>
            <person name="Wu L."/>
            <person name="Ma J."/>
        </authorList>
    </citation>
    <scope>NUCLEOTIDE SEQUENCE [LARGE SCALE GENOMIC DNA]</scope>
    <source>
        <strain evidence="4">JCM 17452</strain>
    </source>
</reference>
<dbReference type="Proteomes" id="UP001500027">
    <property type="component" value="Unassembled WGS sequence"/>
</dbReference>
<comment type="caution">
    <text evidence="3">The sequence shown here is derived from an EMBL/GenBank/DDBJ whole genome shotgun (WGS) entry which is preliminary data.</text>
</comment>
<dbReference type="PANTHER" id="PTHR34477">
    <property type="entry name" value="UPF0213 PROTEIN YHBQ"/>
    <property type="match status" value="1"/>
</dbReference>
<dbReference type="InterPro" id="IPR035901">
    <property type="entry name" value="GIY-YIG_endonuc_sf"/>
</dbReference>
<evidence type="ECO:0000259" key="2">
    <source>
        <dbReference type="PROSITE" id="PS50164"/>
    </source>
</evidence>
<dbReference type="EMBL" id="BAABAV010000001">
    <property type="protein sequence ID" value="GAA4268031.1"/>
    <property type="molecule type" value="Genomic_DNA"/>
</dbReference>
<accession>A0ABP8E7H0</accession>
<sequence length="115" mass="13904">MYQLENKTSTKTDMLFYYVYILKCNDENFYTGITNDLEKRVAEHQSGYDKDAYTYKRRPLSLEFYQEFNDVLQAIHFENKIKKWTRAKKAALIRGDFNMLQILSECRNATHFKYK</sequence>
<dbReference type="PANTHER" id="PTHR34477:SF1">
    <property type="entry name" value="UPF0213 PROTEIN YHBQ"/>
    <property type="match status" value="1"/>
</dbReference>
<protein>
    <recommendedName>
        <fullName evidence="2">GIY-YIG domain-containing protein</fullName>
    </recommendedName>
</protein>
<dbReference type="Gene3D" id="3.40.1440.10">
    <property type="entry name" value="GIY-YIG endonuclease"/>
    <property type="match status" value="1"/>
</dbReference>
<evidence type="ECO:0000256" key="1">
    <source>
        <dbReference type="ARBA" id="ARBA00007435"/>
    </source>
</evidence>
<dbReference type="InterPro" id="IPR050190">
    <property type="entry name" value="UPF0213_domain"/>
</dbReference>
<feature type="domain" description="GIY-YIG" evidence="2">
    <location>
        <begin position="15"/>
        <end position="91"/>
    </location>
</feature>
<dbReference type="SMART" id="SM00465">
    <property type="entry name" value="GIYc"/>
    <property type="match status" value="1"/>
</dbReference>
<comment type="similarity">
    <text evidence="1">Belongs to the UPF0213 family.</text>
</comment>
<gene>
    <name evidence="3" type="ORF">GCM10022257_01320</name>
</gene>
<name>A0ABP8E7H0_9FLAO</name>
<organism evidence="3 4">
    <name type="scientific">Hyunsoonleella aestuarii</name>
    <dbReference type="NCBI Taxonomy" id="912802"/>
    <lineage>
        <taxon>Bacteria</taxon>
        <taxon>Pseudomonadati</taxon>
        <taxon>Bacteroidota</taxon>
        <taxon>Flavobacteriia</taxon>
        <taxon>Flavobacteriales</taxon>
        <taxon>Flavobacteriaceae</taxon>
    </lineage>
</organism>
<dbReference type="Pfam" id="PF01541">
    <property type="entry name" value="GIY-YIG"/>
    <property type="match status" value="1"/>
</dbReference>
<keyword evidence="4" id="KW-1185">Reference proteome</keyword>
<dbReference type="SUPFAM" id="SSF82771">
    <property type="entry name" value="GIY-YIG endonuclease"/>
    <property type="match status" value="1"/>
</dbReference>
<dbReference type="CDD" id="cd10456">
    <property type="entry name" value="GIY-YIG_UPF0213"/>
    <property type="match status" value="1"/>
</dbReference>
<proteinExistence type="inferred from homology"/>
<evidence type="ECO:0000313" key="4">
    <source>
        <dbReference type="Proteomes" id="UP001500027"/>
    </source>
</evidence>
<dbReference type="PROSITE" id="PS50164">
    <property type="entry name" value="GIY_YIG"/>
    <property type="match status" value="1"/>
</dbReference>
<dbReference type="InterPro" id="IPR000305">
    <property type="entry name" value="GIY-YIG_endonuc"/>
</dbReference>
<evidence type="ECO:0000313" key="3">
    <source>
        <dbReference type="EMBL" id="GAA4268031.1"/>
    </source>
</evidence>